<evidence type="ECO:0000256" key="9">
    <source>
        <dbReference type="ARBA" id="ARBA00023136"/>
    </source>
</evidence>
<dbReference type="GO" id="GO:0017154">
    <property type="term" value="F:semaphorin receptor activity"/>
    <property type="evidence" value="ECO:0007669"/>
    <property type="project" value="InterPro"/>
</dbReference>
<keyword evidence="16" id="KW-0067">ATP-binding</keyword>
<evidence type="ECO:0000256" key="2">
    <source>
        <dbReference type="ARBA" id="ARBA00011902"/>
    </source>
</evidence>
<dbReference type="InterPro" id="IPR020635">
    <property type="entry name" value="Tyr_kinase_cat_dom"/>
</dbReference>
<dbReference type="GO" id="GO:0030334">
    <property type="term" value="P:regulation of cell migration"/>
    <property type="evidence" value="ECO:0007669"/>
    <property type="project" value="TreeGrafter"/>
</dbReference>
<comment type="caution">
    <text evidence="15">Lacks conserved residue(s) required for the propagation of feature annotation.</text>
</comment>
<evidence type="ECO:0000259" key="19">
    <source>
        <dbReference type="PROSITE" id="PS51004"/>
    </source>
</evidence>
<organism evidence="20 21">
    <name type="scientific">Acanthaster planci</name>
    <name type="common">Crown-of-thorns starfish</name>
    <dbReference type="NCBI Taxonomy" id="133434"/>
    <lineage>
        <taxon>Eukaryota</taxon>
        <taxon>Metazoa</taxon>
        <taxon>Echinodermata</taxon>
        <taxon>Eleutherozoa</taxon>
        <taxon>Asterozoa</taxon>
        <taxon>Asteroidea</taxon>
        <taxon>Valvatacea</taxon>
        <taxon>Valvatida</taxon>
        <taxon>Acanthasteridae</taxon>
        <taxon>Acanthaster</taxon>
    </lineage>
</organism>
<dbReference type="SMART" id="SM00219">
    <property type="entry name" value="TyrKc"/>
    <property type="match status" value="1"/>
</dbReference>
<sequence length="1420" mass="156702">MYMYFTLVTSWWWFYKQVCRFPGLNGAILLLLGFWIMLIGGERIMAEAFMYTLPALRTCPFPFLHSGRVSSALSIIILLCLVLPSCALNQRLVDKLLHFSSPEADLQNFVIREDTGEIYLGGTNKLYNLFSNLTKKLKLDTRVEGITHFCPAVTNCPQLQGDNINRLLQIDYGNNLTVSCGSAFAGTCALLDLNNFTKVVDWPTSAFETDGALTEDSLTLGETVVSFYAPFQIGNDGPETQALYVGATYNSDALYSNIGQHAASAKKLVETNSGEWHFSFAYRDVDYHRNSSIDIRPRYRNNYKIKYISGFNSGGFNYFTTVQRTEIDSNRYHSRIVRICTKDKSFYSYTEMELICNSQAGNVYNILRAAYVGKAGSNLGFPIGEDILFAIFSPSISMESESGSGMLESDQPGTDSALCVYSMSKINKRIKKGLQECFNGDGTQGLRFLSDDRLCNEAVYRPVDDDFCGTSDLQPIEARKPASAADILRGGGAGKSFTSIAAMPFGDDTIAVVGTKEGHVLKFLLQPLSSSSDSNLHSGFPYKDLDLSNSPILPNMAFDKTRENVYVMSSHEIFKIAVNSCEHHVDCSACVVTHDPNTCGWCGFCSTRSGCLEQSDTLPWQRDSCPPAIYNVVPLAGPLEGGTRVTITGDNLGLTAAGSHPPEVNVAGQPCAVMQQLSEISRIVCITSVVSSPVTGPIVAKVVLYGDNLSYKVNGTVSTEKRINFTYVDPVITNIEPRYGRQSGGTILTITGSGMNAGNDISVTVLGRACYVKSANMTTLICATTSSTVTESGKVEVRIDGIIRSSHQQFTYVSDPTLRTFTPNKAVVNGGQTVSVFGKNLNFVQVAKMKITIRREDTSVEAPEYSVECSISEEYLQCLSPNISQSASGITSIEPITAEIVFFLDGRPTELSATGSDTSEFLFYPNPVFDPFSGDNNVIVVKEGSSTLTIMGTDLNLALEASDIKVTVGGRECKVTDLKADELTCEIPDMSGAVEDSPGYKVEVRAASTTSMIGYMKIDPRPFPWYAIVIVVLIVVCIIVSVVVWHVRKQSKEEGTDLATGVVTPSVIFRQTSSTGGESAEARVVPAFSRLNNYMRTPTSSSESAFAGIPDENRPLLETINKDLAMQISEVLVNEDNLKQGDIVGQGHFGCVYQGRIWQDGTSFAVAIKSLLRGGKEEIINFLREGIMMKDFKHPHVLELIGVCINSNNMPLVVLPFMKHGDVLTYIRDPKNELTARDLLEFCRQVAEGMAYLASQKFIHRDLASRNCMLDDNLRVKIADFGLSRDIYERDYYSAKDKTAKLPVRWMALESLERNVYNTKTDVWSFGVVMWEFLTRGMTPYPSVDNWDICTYLQRGRRLQQPMHCPDHVYQIMMNCWSVSPVDRPTFDDLAGQITDILMASVNQESEDHEIYLNVVPSMK</sequence>
<feature type="domain" description="Sema" evidence="19">
    <location>
        <begin position="80"/>
        <end position="578"/>
    </location>
</feature>
<keyword evidence="5" id="KW-0732">Signal</keyword>
<dbReference type="CDD" id="cd11236">
    <property type="entry name" value="Sema_plexin_like"/>
    <property type="match status" value="1"/>
</dbReference>
<dbReference type="Pfam" id="PF01833">
    <property type="entry name" value="TIG"/>
    <property type="match status" value="3"/>
</dbReference>
<evidence type="ECO:0000256" key="1">
    <source>
        <dbReference type="ARBA" id="ARBA00004167"/>
    </source>
</evidence>
<evidence type="ECO:0000256" key="7">
    <source>
        <dbReference type="ARBA" id="ARBA00022843"/>
    </source>
</evidence>
<keyword evidence="4 17" id="KW-0812">Transmembrane</keyword>
<evidence type="ECO:0000256" key="15">
    <source>
        <dbReference type="PROSITE-ProRule" id="PRU00352"/>
    </source>
</evidence>
<dbReference type="PROSITE" id="PS00109">
    <property type="entry name" value="PROTEIN_KINASE_TYR"/>
    <property type="match status" value="1"/>
</dbReference>
<dbReference type="CDD" id="cd00603">
    <property type="entry name" value="IPT_PCSR"/>
    <property type="match status" value="1"/>
</dbReference>
<feature type="transmembrane region" description="Helical" evidence="17">
    <location>
        <begin position="20"/>
        <end position="40"/>
    </location>
</feature>
<dbReference type="RefSeq" id="XP_022099342.1">
    <property type="nucleotide sequence ID" value="XM_022243650.1"/>
</dbReference>
<dbReference type="GO" id="GO:0002116">
    <property type="term" value="C:semaphorin receptor complex"/>
    <property type="evidence" value="ECO:0007669"/>
    <property type="project" value="TreeGrafter"/>
</dbReference>
<keyword evidence="10" id="KW-0675">Receptor</keyword>
<feature type="domain" description="Protein kinase" evidence="18">
    <location>
        <begin position="1138"/>
        <end position="1399"/>
    </location>
</feature>
<evidence type="ECO:0000256" key="16">
    <source>
        <dbReference type="PROSITE-ProRule" id="PRU10141"/>
    </source>
</evidence>
<dbReference type="Gene3D" id="3.30.200.20">
    <property type="entry name" value="Phosphorylase Kinase, domain 1"/>
    <property type="match status" value="1"/>
</dbReference>
<dbReference type="InterPro" id="IPR008266">
    <property type="entry name" value="Tyr_kinase_AS"/>
</dbReference>
<name>A0A8B7Z2Z6_ACAPL</name>
<evidence type="ECO:0000256" key="17">
    <source>
        <dbReference type="SAM" id="Phobius"/>
    </source>
</evidence>
<dbReference type="InterPro" id="IPR002909">
    <property type="entry name" value="IPT_dom"/>
</dbReference>
<dbReference type="InterPro" id="IPR011009">
    <property type="entry name" value="Kinase-like_dom_sf"/>
</dbReference>
<dbReference type="InterPro" id="IPR017441">
    <property type="entry name" value="Protein_kinase_ATP_BS"/>
</dbReference>
<dbReference type="GO" id="GO:0005886">
    <property type="term" value="C:plasma membrane"/>
    <property type="evidence" value="ECO:0007669"/>
    <property type="project" value="TreeGrafter"/>
</dbReference>
<evidence type="ECO:0000256" key="4">
    <source>
        <dbReference type="ARBA" id="ARBA00022692"/>
    </source>
</evidence>
<dbReference type="Gene3D" id="3.30.1680.10">
    <property type="entry name" value="ligand-binding face of the semaphorins, domain 2"/>
    <property type="match status" value="1"/>
</dbReference>
<dbReference type="InterPro" id="IPR001245">
    <property type="entry name" value="Ser-Thr/Tyr_kinase_cat_dom"/>
</dbReference>
<dbReference type="Gene3D" id="2.60.40.10">
    <property type="entry name" value="Immunoglobulins"/>
    <property type="match status" value="3"/>
</dbReference>
<dbReference type="PROSITE" id="PS50011">
    <property type="entry name" value="PROTEIN_KINASE_DOM"/>
    <property type="match status" value="1"/>
</dbReference>
<dbReference type="Pfam" id="PF07714">
    <property type="entry name" value="PK_Tyr_Ser-Thr"/>
    <property type="match status" value="1"/>
</dbReference>
<keyword evidence="6" id="KW-0677">Repeat</keyword>
<dbReference type="SUPFAM" id="SSF101912">
    <property type="entry name" value="Sema domain"/>
    <property type="match status" value="1"/>
</dbReference>
<dbReference type="GO" id="GO:0004714">
    <property type="term" value="F:transmembrane receptor protein tyrosine kinase activity"/>
    <property type="evidence" value="ECO:0007669"/>
    <property type="project" value="UniProtKB-EC"/>
</dbReference>
<protein>
    <recommendedName>
        <fullName evidence="3">Hepatocyte growth factor receptor</fullName>
        <ecNumber evidence="2">2.7.10.1</ecNumber>
    </recommendedName>
    <alternativeName>
        <fullName evidence="14">HGF/SF receptor</fullName>
    </alternativeName>
    <alternativeName>
        <fullName evidence="13">Proto-oncogene c-Met</fullName>
    </alternativeName>
    <alternativeName>
        <fullName evidence="11">Scatter factor receptor</fullName>
    </alternativeName>
    <alternativeName>
        <fullName evidence="12">Tyrosine-protein kinase Met</fullName>
    </alternativeName>
</protein>
<evidence type="ECO:0000256" key="14">
    <source>
        <dbReference type="ARBA" id="ARBA00033136"/>
    </source>
</evidence>
<keyword evidence="9 17" id="KW-0472">Membrane</keyword>
<dbReference type="Gene3D" id="1.10.510.10">
    <property type="entry name" value="Transferase(Phosphotransferase) domain 1"/>
    <property type="match status" value="1"/>
</dbReference>
<accession>A0A8B7Z2Z6</accession>
<dbReference type="Proteomes" id="UP000694845">
    <property type="component" value="Unplaced"/>
</dbReference>
<dbReference type="InterPro" id="IPR036352">
    <property type="entry name" value="Semap_dom_sf"/>
</dbReference>
<evidence type="ECO:0000259" key="18">
    <source>
        <dbReference type="PROSITE" id="PS50011"/>
    </source>
</evidence>
<evidence type="ECO:0000256" key="11">
    <source>
        <dbReference type="ARBA" id="ARBA00030820"/>
    </source>
</evidence>
<evidence type="ECO:0000256" key="6">
    <source>
        <dbReference type="ARBA" id="ARBA00022737"/>
    </source>
</evidence>
<dbReference type="InterPro" id="IPR000719">
    <property type="entry name" value="Prot_kinase_dom"/>
</dbReference>
<dbReference type="PROSITE" id="PS51004">
    <property type="entry name" value="SEMA"/>
    <property type="match status" value="1"/>
</dbReference>
<dbReference type="EC" id="2.7.10.1" evidence="2"/>
<keyword evidence="16" id="KW-0547">Nucleotide-binding</keyword>
<dbReference type="Pfam" id="PF01403">
    <property type="entry name" value="Sema"/>
    <property type="match status" value="1"/>
</dbReference>
<dbReference type="InterPro" id="IPR001627">
    <property type="entry name" value="Semap_dom"/>
</dbReference>
<keyword evidence="8 17" id="KW-1133">Transmembrane helix</keyword>
<dbReference type="InterPro" id="IPR015943">
    <property type="entry name" value="WD40/YVTN_repeat-like_dom_sf"/>
</dbReference>
<evidence type="ECO:0000256" key="13">
    <source>
        <dbReference type="ARBA" id="ARBA00033117"/>
    </source>
</evidence>
<dbReference type="PANTHER" id="PTHR22625:SF70">
    <property type="entry name" value="PLEXIN A, ISOFORM A"/>
    <property type="match status" value="1"/>
</dbReference>
<evidence type="ECO:0000256" key="12">
    <source>
        <dbReference type="ARBA" id="ARBA00033031"/>
    </source>
</evidence>
<dbReference type="OrthoDB" id="6417648at2759"/>
<keyword evidence="7" id="KW-0832">Ubl conjugation</keyword>
<dbReference type="PRINTS" id="PR00109">
    <property type="entry name" value="TYRKINASE"/>
</dbReference>
<dbReference type="PROSITE" id="PS00107">
    <property type="entry name" value="PROTEIN_KINASE_ATP"/>
    <property type="match status" value="1"/>
</dbReference>
<dbReference type="CTD" id="4233"/>
<reference evidence="21" key="1">
    <citation type="submission" date="2025-08" db="UniProtKB">
        <authorList>
            <consortium name="RefSeq"/>
        </authorList>
    </citation>
    <scope>IDENTIFICATION</scope>
</reference>
<keyword evidence="20" id="KW-1185">Reference proteome</keyword>
<proteinExistence type="predicted"/>
<dbReference type="SUPFAM" id="SSF56112">
    <property type="entry name" value="Protein kinase-like (PK-like)"/>
    <property type="match status" value="1"/>
</dbReference>
<feature type="binding site" evidence="16">
    <location>
        <position position="1169"/>
    </location>
    <ligand>
        <name>ATP</name>
        <dbReference type="ChEBI" id="CHEBI:30616"/>
    </ligand>
</feature>
<dbReference type="PANTHER" id="PTHR22625">
    <property type="entry name" value="PLEXIN"/>
    <property type="match status" value="1"/>
</dbReference>
<evidence type="ECO:0000313" key="21">
    <source>
        <dbReference type="RefSeq" id="XP_022099342.1"/>
    </source>
</evidence>
<comment type="subcellular location">
    <subcellularLocation>
        <location evidence="1">Membrane</location>
        <topology evidence="1">Single-pass membrane protein</topology>
    </subcellularLocation>
</comment>
<dbReference type="InterPro" id="IPR014756">
    <property type="entry name" value="Ig_E-set"/>
</dbReference>
<evidence type="ECO:0000313" key="20">
    <source>
        <dbReference type="Proteomes" id="UP000694845"/>
    </source>
</evidence>
<dbReference type="KEGG" id="aplc:110983946"/>
<dbReference type="FunFam" id="1.10.510.10:FF:000743">
    <property type="entry name" value="Predicted protein"/>
    <property type="match status" value="1"/>
</dbReference>
<dbReference type="InterPro" id="IPR013783">
    <property type="entry name" value="Ig-like_fold"/>
</dbReference>
<dbReference type="GO" id="GO:0005524">
    <property type="term" value="F:ATP binding"/>
    <property type="evidence" value="ECO:0007669"/>
    <property type="project" value="UniProtKB-UniRule"/>
</dbReference>
<dbReference type="InterPro" id="IPR031148">
    <property type="entry name" value="Plexin"/>
</dbReference>
<dbReference type="SMART" id="SM00630">
    <property type="entry name" value="Sema"/>
    <property type="match status" value="1"/>
</dbReference>
<evidence type="ECO:0000256" key="3">
    <source>
        <dbReference type="ARBA" id="ARBA00019839"/>
    </source>
</evidence>
<dbReference type="SUPFAM" id="SSF103575">
    <property type="entry name" value="Plexin repeat"/>
    <property type="match status" value="1"/>
</dbReference>
<evidence type="ECO:0000256" key="10">
    <source>
        <dbReference type="ARBA" id="ARBA00023170"/>
    </source>
</evidence>
<dbReference type="GeneID" id="110983946"/>
<dbReference type="Gene3D" id="2.130.10.10">
    <property type="entry name" value="YVTN repeat-like/Quinoprotein amine dehydrogenase"/>
    <property type="match status" value="1"/>
</dbReference>
<dbReference type="SUPFAM" id="SSF81296">
    <property type="entry name" value="E set domains"/>
    <property type="match status" value="4"/>
</dbReference>
<evidence type="ECO:0000256" key="5">
    <source>
        <dbReference type="ARBA" id="ARBA00022729"/>
    </source>
</evidence>
<evidence type="ECO:0000256" key="8">
    <source>
        <dbReference type="ARBA" id="ARBA00022989"/>
    </source>
</evidence>
<feature type="transmembrane region" description="Helical" evidence="17">
    <location>
        <begin position="1023"/>
        <end position="1045"/>
    </location>
</feature>
<gene>
    <name evidence="21" type="primary">LOC110983946</name>
</gene>
<dbReference type="SMART" id="SM00429">
    <property type="entry name" value="IPT"/>
    <property type="match status" value="3"/>
</dbReference>